<comment type="caution">
    <text evidence="3">The sequence shown here is derived from an EMBL/GenBank/DDBJ whole genome shotgun (WGS) entry which is preliminary data.</text>
</comment>
<dbReference type="Pfam" id="PF12836">
    <property type="entry name" value="HHH_3"/>
    <property type="match status" value="1"/>
</dbReference>
<feature type="transmembrane region" description="Helical" evidence="1">
    <location>
        <begin position="48"/>
        <end position="66"/>
    </location>
</feature>
<accession>A0A841UR24</accession>
<feature type="domain" description="GYF" evidence="2">
    <location>
        <begin position="196"/>
        <end position="243"/>
    </location>
</feature>
<keyword evidence="1" id="KW-1133">Transmembrane helix</keyword>
<feature type="transmembrane region" description="Helical" evidence="1">
    <location>
        <begin position="102"/>
        <end position="119"/>
    </location>
</feature>
<evidence type="ECO:0000256" key="1">
    <source>
        <dbReference type="SAM" id="Phobius"/>
    </source>
</evidence>
<dbReference type="RefSeq" id="WP_185237210.1">
    <property type="nucleotide sequence ID" value="NZ_JACEGB010000139.1"/>
</dbReference>
<evidence type="ECO:0000313" key="4">
    <source>
        <dbReference type="Proteomes" id="UP000551499"/>
    </source>
</evidence>
<reference evidence="3 4" key="1">
    <citation type="submission" date="2020-07" db="EMBL/GenBank/DDBJ databases">
        <title>Genomes of two Microcystis aeruginosa (Cyanobacteria) strains from Florida (USA) with disparate toxicogenic potential.</title>
        <authorList>
            <person name="Lefler F.W."/>
            <person name="Barbosa M."/>
            <person name="Berthold D.E."/>
            <person name="Laughinghouse H.D. IV."/>
        </authorList>
    </citation>
    <scope>NUCLEOTIDE SEQUENCE [LARGE SCALE GENOMIC DNA]</scope>
    <source>
        <strain evidence="3 4">BLCCF108</strain>
    </source>
</reference>
<dbReference type="Pfam" id="PF14237">
    <property type="entry name" value="GYF_2"/>
    <property type="match status" value="1"/>
</dbReference>
<keyword evidence="1" id="KW-0472">Membrane</keyword>
<gene>
    <name evidence="3" type="ORF">H0902_07870</name>
</gene>
<dbReference type="Proteomes" id="UP000551499">
    <property type="component" value="Unassembled WGS sequence"/>
</dbReference>
<sequence>MKDQEEVYFNESGLKVTDRNVYLANKTLKTDEIVSFKKEEIPAKVHPVLWLLQLVIVGIMVFHLYTTYQSNIFLFVLALIFIVFVGAMQFTSIVTIKPSKTVMAIILFAGCLILTWPIFPRIFFYLALIISSGAISGGSKENEPSQERLIITSASGQHTVEPFSRREATLALDAIEKAIEAAENYKNLRENNYSLRVSGETYGPYDLDTVRHLLTTRQINPNGCLFWKPGMIEWTPITEIRQLRELIPPSTLENIQKPTETISKKTEKQYSSQQEKAVEFEPVEFEPVDLNNAPLEDLLLLPNMTINKAENLIRERELRLGFSSIEEVAEFLQLQPHLVTKLKAKAVILAYQSENISDAQDQRLIDF</sequence>
<evidence type="ECO:0000259" key="2">
    <source>
        <dbReference type="Pfam" id="PF14237"/>
    </source>
</evidence>
<proteinExistence type="predicted"/>
<dbReference type="SUPFAM" id="SSF47781">
    <property type="entry name" value="RuvA domain 2-like"/>
    <property type="match status" value="1"/>
</dbReference>
<keyword evidence="1" id="KW-0812">Transmembrane</keyword>
<dbReference type="AlphaFoldDB" id="A0A841UR24"/>
<feature type="transmembrane region" description="Helical" evidence="1">
    <location>
        <begin position="72"/>
        <end position="90"/>
    </location>
</feature>
<protein>
    <submittedName>
        <fullName evidence="3">DUF4339 domain-containing protein</fullName>
    </submittedName>
</protein>
<name>A0A841UR24_MICAE</name>
<organism evidence="3 4">
    <name type="scientific">Microcystis aeruginosa BLCC-F108</name>
    <dbReference type="NCBI Taxonomy" id="2755317"/>
    <lineage>
        <taxon>Bacteria</taxon>
        <taxon>Bacillati</taxon>
        <taxon>Cyanobacteriota</taxon>
        <taxon>Cyanophyceae</taxon>
        <taxon>Oscillatoriophycideae</taxon>
        <taxon>Chroococcales</taxon>
        <taxon>Microcystaceae</taxon>
        <taxon>Microcystis</taxon>
    </lineage>
</organism>
<dbReference type="InterPro" id="IPR025640">
    <property type="entry name" value="GYF_2"/>
</dbReference>
<dbReference type="InterPro" id="IPR010994">
    <property type="entry name" value="RuvA_2-like"/>
</dbReference>
<dbReference type="EMBL" id="JACEGB010000139">
    <property type="protein sequence ID" value="MBC1190737.1"/>
    <property type="molecule type" value="Genomic_DNA"/>
</dbReference>
<evidence type="ECO:0000313" key="3">
    <source>
        <dbReference type="EMBL" id="MBC1190737.1"/>
    </source>
</evidence>